<keyword evidence="3" id="KW-1185">Reference proteome</keyword>
<gene>
    <name evidence="2" type="ORF">CHLNCDRAFT_57107</name>
</gene>
<dbReference type="GeneID" id="17357726"/>
<evidence type="ECO:0000313" key="2">
    <source>
        <dbReference type="EMBL" id="EFN58284.1"/>
    </source>
</evidence>
<dbReference type="KEGG" id="cvr:CHLNCDRAFT_57107"/>
<evidence type="ECO:0000256" key="1">
    <source>
        <dbReference type="SAM" id="MobiDB-lite"/>
    </source>
</evidence>
<reference evidence="2 3" key="1">
    <citation type="journal article" date="2010" name="Plant Cell">
        <title>The Chlorella variabilis NC64A genome reveals adaptation to photosymbiosis, coevolution with viruses, and cryptic sex.</title>
        <authorList>
            <person name="Blanc G."/>
            <person name="Duncan G."/>
            <person name="Agarkova I."/>
            <person name="Borodovsky M."/>
            <person name="Gurnon J."/>
            <person name="Kuo A."/>
            <person name="Lindquist E."/>
            <person name="Lucas S."/>
            <person name="Pangilinan J."/>
            <person name="Polle J."/>
            <person name="Salamov A."/>
            <person name="Terry A."/>
            <person name="Yamada T."/>
            <person name="Dunigan D.D."/>
            <person name="Grigoriev I.V."/>
            <person name="Claverie J.M."/>
            <person name="Van Etten J.L."/>
        </authorList>
    </citation>
    <scope>NUCLEOTIDE SEQUENCE [LARGE SCALE GENOMIC DNA]</scope>
    <source>
        <strain evidence="2 3">NC64A</strain>
    </source>
</reference>
<dbReference type="InParanoid" id="E1Z856"/>
<evidence type="ECO:0000313" key="3">
    <source>
        <dbReference type="Proteomes" id="UP000008141"/>
    </source>
</evidence>
<accession>E1Z856</accession>
<dbReference type="AlphaFoldDB" id="E1Z856"/>
<dbReference type="Proteomes" id="UP000008141">
    <property type="component" value="Unassembled WGS sequence"/>
</dbReference>
<organism evidence="3">
    <name type="scientific">Chlorella variabilis</name>
    <name type="common">Green alga</name>
    <dbReference type="NCBI Taxonomy" id="554065"/>
    <lineage>
        <taxon>Eukaryota</taxon>
        <taxon>Viridiplantae</taxon>
        <taxon>Chlorophyta</taxon>
        <taxon>core chlorophytes</taxon>
        <taxon>Trebouxiophyceae</taxon>
        <taxon>Chlorellales</taxon>
        <taxon>Chlorellaceae</taxon>
        <taxon>Chlorella clade</taxon>
        <taxon>Chlorella</taxon>
    </lineage>
</organism>
<dbReference type="RefSeq" id="XP_005850386.1">
    <property type="nucleotide sequence ID" value="XM_005850324.1"/>
</dbReference>
<dbReference type="OrthoDB" id="547517at2759"/>
<feature type="region of interest" description="Disordered" evidence="1">
    <location>
        <begin position="185"/>
        <end position="206"/>
    </location>
</feature>
<proteinExistence type="predicted"/>
<protein>
    <submittedName>
        <fullName evidence="2">Uncharacterized protein</fullName>
    </submittedName>
</protein>
<feature type="region of interest" description="Disordered" evidence="1">
    <location>
        <begin position="117"/>
        <end position="161"/>
    </location>
</feature>
<name>E1Z856_CHLVA</name>
<dbReference type="EMBL" id="GL433838">
    <property type="protein sequence ID" value="EFN58284.1"/>
    <property type="molecule type" value="Genomic_DNA"/>
</dbReference>
<sequence length="688" mass="69272">MSGSSYYGRPPLAPAAGGIFKSAAVEVLRRTHRLMTTGEICRRAAAACCLVPLRNRATGRLALDWGLLACSGKTPEATMASAMYGDIKRKDRHSLFIRQVLGATGIGNNALILVGFQGPGRPKKARRSRGSDSEDAEWSGSDEGLSDSEQLGPSDDERLEPKLYSLRKGKVGRLREAAAAAEAAFPARHEAAHQPPALPGSQQQWQVPSGGLEPLCLPNLRPPSAEGGKLHLAPDICRRSTSGSASAGSLLSPPLYTVLQSPLIPPARAPGSGSGCVASILSPCSALPDLCSPLSTALPFLSSLGTTPASLAGLLCQPGAQAPQARSTSTQHFSGGCCSSQQQQAASALKGGAAAAAAGAAAAAAAAVAAAASVPVVPSSAVPAMVPVGGCSAVVPPMMQLGLGLELLPILPLELCQQQQQLDMPVGRTLVGIPAGSLSSEATMGAAAAETDLGRGGGGGVGIPEIVFKLLPPQQGGPLQASAACEGGRCQPGAIAMDGGCWPLLADRATLPLEAAVTTTALGGEVHAAAANGGTNISLAAHQAPAGGCPPQDAGGGAAVAATALGAGSNGKNHEEGTLLAAACSGGGGGATAIVEKIREVEGKVWAVEKKCGPLSLKTGKAYFLLHHACLHPQAVPLFQAKADEALQRANDILQHASQLGLADCRDGEYRGLLEGIQAAARGQEWGR</sequence>